<gene>
    <name evidence="1" type="ORF">FCN18_09345</name>
</gene>
<dbReference type="Proteomes" id="UP000309992">
    <property type="component" value="Unassembled WGS sequence"/>
</dbReference>
<accession>A0ABY2S704</accession>
<dbReference type="EMBL" id="SWMS01000004">
    <property type="protein sequence ID" value="TKG71709.1"/>
    <property type="molecule type" value="Genomic_DNA"/>
</dbReference>
<evidence type="ECO:0000313" key="1">
    <source>
        <dbReference type="EMBL" id="TKG71709.1"/>
    </source>
</evidence>
<protein>
    <submittedName>
        <fullName evidence="1">Uncharacterized protein</fullName>
    </submittedName>
</protein>
<dbReference type="InterPro" id="IPR000415">
    <property type="entry name" value="Nitroreductase-like"/>
</dbReference>
<comment type="caution">
    <text evidence="1">The sequence shown here is derived from an EMBL/GenBank/DDBJ whole genome shotgun (WGS) entry which is preliminary data.</text>
</comment>
<reference evidence="1 2" key="1">
    <citation type="journal article" date="2015" name="Antonie Van Leeuwenhoek">
        <title>Prauserella endophytica sp. nov., an endophytic actinobacterium isolated from Tamarix taklamakanensis.</title>
        <authorList>
            <person name="Liu J.M."/>
            <person name="Habden X."/>
            <person name="Guo L."/>
            <person name="Tuo L."/>
            <person name="Jiang Z.K."/>
            <person name="Liu S.W."/>
            <person name="Liu X.F."/>
            <person name="Chen L."/>
            <person name="Li R.F."/>
            <person name="Zhang Y.Q."/>
            <person name="Sun C.H."/>
        </authorList>
    </citation>
    <scope>NUCLEOTIDE SEQUENCE [LARGE SCALE GENOMIC DNA]</scope>
    <source>
        <strain evidence="1 2">CGMCC 4.7182</strain>
    </source>
</reference>
<dbReference type="Gene3D" id="3.40.109.10">
    <property type="entry name" value="NADH Oxidase"/>
    <property type="match status" value="1"/>
</dbReference>
<proteinExistence type="predicted"/>
<name>A0ABY2S704_9PSEU</name>
<sequence>MPVAIPERLRSLFDGLWRSPGYHHLPDGTVTSIRQRPVPSAGAAYPVHTHLVVGSAGLDGLDPGRYLYDHENGHLLRRVAAREPATGWDIERARPATAQTTLVLTVQPGRSFGRYRHRAWPLWIADVAYAQTAVEFLITQHLKTSTGPGPLLRALLGVPRAACAQPWLSRGLVPEIPLAAVELPPSWTVDADRSHALATRRSPALSEFEQATGRRPEPRAVEVARLSGQGWVLGADRVETWSVPAQAPAQDIAGAVWQAHRRAASLCYDGTLSGRWRSRPISGIAAGHGRWITHALAMLPASGHRHTNDAQEACA</sequence>
<organism evidence="1 2">
    <name type="scientific">Prauserella endophytica</name>
    <dbReference type="NCBI Taxonomy" id="1592324"/>
    <lineage>
        <taxon>Bacteria</taxon>
        <taxon>Bacillati</taxon>
        <taxon>Actinomycetota</taxon>
        <taxon>Actinomycetes</taxon>
        <taxon>Pseudonocardiales</taxon>
        <taxon>Pseudonocardiaceae</taxon>
        <taxon>Prauserella</taxon>
        <taxon>Prauserella coralliicola group</taxon>
    </lineage>
</organism>
<dbReference type="RefSeq" id="WP_113641618.1">
    <property type="nucleotide sequence ID" value="NZ_SWMS01000004.1"/>
</dbReference>
<evidence type="ECO:0000313" key="2">
    <source>
        <dbReference type="Proteomes" id="UP000309992"/>
    </source>
</evidence>
<keyword evidence="2" id="KW-1185">Reference proteome</keyword>